<keyword evidence="5 9" id="KW-0812">Transmembrane</keyword>
<dbReference type="GO" id="GO:0022857">
    <property type="term" value="F:transmembrane transporter activity"/>
    <property type="evidence" value="ECO:0007669"/>
    <property type="project" value="UniProtKB-UniRule"/>
</dbReference>
<dbReference type="InterPro" id="IPR010656">
    <property type="entry name" value="DctM"/>
</dbReference>
<feature type="transmembrane region" description="Helical" evidence="9">
    <location>
        <begin position="85"/>
        <end position="107"/>
    </location>
</feature>
<dbReference type="Pfam" id="PF04290">
    <property type="entry name" value="DctQ"/>
    <property type="match status" value="1"/>
</dbReference>
<dbReference type="GO" id="GO:0005886">
    <property type="term" value="C:plasma membrane"/>
    <property type="evidence" value="ECO:0007669"/>
    <property type="project" value="UniProtKB-SubCell"/>
</dbReference>
<dbReference type="RefSeq" id="WP_208979928.1">
    <property type="nucleotide sequence ID" value="NZ_FRBW01000001.1"/>
</dbReference>
<feature type="transmembrane region" description="Helical" evidence="9">
    <location>
        <begin position="471"/>
        <end position="489"/>
    </location>
</feature>
<sequence length="683" mass="72863">MASKAANMSGAMPANGPYFGSGNGMDEQLDALKRAHADEAGGPQNALDRGILSTGTFVCFLFALATLISLYEIVVRYGFNAPTIWAHESVIALIAVCYLYGGMQCLAGDKHIRIGLIYFGTKGGTRRLLDFVNSLMGLFFAIAIAYAAFTMVQKAWWTPQGDFRLERSGSAWNPITPALIKMALLITSSVLAAQSLGHIWTALRGTGFRHQSGDPVSKLAVLSIIVVMGLLIAGGAYLFTYGKSIGIETGSLLLVGSIMVMILTGIPLAFVTGLIAIVFTLAWFGPMGVPLVSSRIYSFVSEYVLVAIPMFVLMASLLDRSGMARDLYDAMRLLAGRIKGGVAIQTLIAAVFLAAISGIIGGEIVLLGLIALPQMLRLGYNRALAIGTVCAGGSLGTMIPPSIVLIVYGLTSSVSIGDLFLATVIPGLLLATFYIIYIFTRCTLDPSMGPPVDQAELDMPFREKLSKLKGVFLPVGVAVLVLGSIYGGIASVTEAAAMGVVGVFLAALIRREVTWALIRDSLQQTLDTCGMIIWIGLGAAALVGVYNLMGGNRFIEGTILNSGASPMVIILIMMAILIVLGLFMDWIGIALLTMPIFVPIVVKLGMDPVWFGILFAMNMQVSYLSPPFGPAAFYLKSVAPKDMTLSEIFRALVPFILIQLLALGIVLFNPDIALWLPRWVQGN</sequence>
<dbReference type="AlphaFoldDB" id="A0A1M6YU72"/>
<gene>
    <name evidence="12" type="ORF">SAMN05444272_0029</name>
</gene>
<evidence type="ECO:0000256" key="4">
    <source>
        <dbReference type="ARBA" id="ARBA00022519"/>
    </source>
</evidence>
<proteinExistence type="predicted"/>
<accession>A0A1M6YU72</accession>
<feature type="transmembrane region" description="Helical" evidence="9">
    <location>
        <begin position="251"/>
        <end position="284"/>
    </location>
</feature>
<dbReference type="Proteomes" id="UP000186002">
    <property type="component" value="Unassembled WGS sequence"/>
</dbReference>
<comment type="subcellular location">
    <subcellularLocation>
        <location evidence="1 8">Cell inner membrane</location>
        <topology evidence="1 8">Multi-pass membrane protein</topology>
    </subcellularLocation>
</comment>
<evidence type="ECO:0000256" key="5">
    <source>
        <dbReference type="ARBA" id="ARBA00022692"/>
    </source>
</evidence>
<feature type="transmembrane region" description="Helical" evidence="9">
    <location>
        <begin position="609"/>
        <end position="628"/>
    </location>
</feature>
<feature type="domain" description="Tripartite ATP-independent periplasmic transporters DctQ component" evidence="10">
    <location>
        <begin position="66"/>
        <end position="204"/>
    </location>
</feature>
<dbReference type="InterPro" id="IPR055348">
    <property type="entry name" value="DctQ"/>
</dbReference>
<evidence type="ECO:0000313" key="13">
    <source>
        <dbReference type="Proteomes" id="UP000186002"/>
    </source>
</evidence>
<dbReference type="Pfam" id="PF06808">
    <property type="entry name" value="DctM"/>
    <property type="match status" value="1"/>
</dbReference>
<keyword evidence="2 8" id="KW-0813">Transport</keyword>
<feature type="transmembrane region" description="Helical" evidence="9">
    <location>
        <begin position="178"/>
        <end position="199"/>
    </location>
</feature>
<feature type="transmembrane region" description="Helical" evidence="9">
    <location>
        <begin position="419"/>
        <end position="439"/>
    </location>
</feature>
<evidence type="ECO:0000256" key="1">
    <source>
        <dbReference type="ARBA" id="ARBA00004429"/>
    </source>
</evidence>
<feature type="transmembrane region" description="Helical" evidence="9">
    <location>
        <begin position="219"/>
        <end position="239"/>
    </location>
</feature>
<feature type="domain" description="TRAP C4-dicarboxylate transport system permease DctM subunit" evidence="11">
    <location>
        <begin position="255"/>
        <end position="671"/>
    </location>
</feature>
<evidence type="ECO:0000256" key="8">
    <source>
        <dbReference type="RuleBase" id="RU369079"/>
    </source>
</evidence>
<keyword evidence="6 9" id="KW-1133">Transmembrane helix</keyword>
<dbReference type="EMBL" id="FRBW01000001">
    <property type="protein sequence ID" value="SHL21579.1"/>
    <property type="molecule type" value="Genomic_DNA"/>
</dbReference>
<feature type="transmembrane region" description="Helical" evidence="9">
    <location>
        <begin position="296"/>
        <end position="318"/>
    </location>
</feature>
<evidence type="ECO:0000313" key="12">
    <source>
        <dbReference type="EMBL" id="SHL21579.1"/>
    </source>
</evidence>
<name>A0A1M6YU72_9HYPH</name>
<feature type="transmembrane region" description="Helical" evidence="9">
    <location>
        <begin position="569"/>
        <end position="602"/>
    </location>
</feature>
<reference evidence="12 13" key="1">
    <citation type="submission" date="2016-11" db="EMBL/GenBank/DDBJ databases">
        <authorList>
            <person name="Jaros S."/>
            <person name="Januszkiewicz K."/>
            <person name="Wedrychowicz H."/>
        </authorList>
    </citation>
    <scope>NUCLEOTIDE SEQUENCE [LARGE SCALE GENOMIC DNA]</scope>
    <source>
        <strain evidence="12 13">DSM 22153</strain>
    </source>
</reference>
<feature type="transmembrane region" description="Helical" evidence="9">
    <location>
        <begin position="384"/>
        <end position="407"/>
    </location>
</feature>
<evidence type="ECO:0000256" key="9">
    <source>
        <dbReference type="SAM" id="Phobius"/>
    </source>
</evidence>
<dbReference type="PANTHER" id="PTHR33362:SF7">
    <property type="entry name" value="SLL1103 PROTEIN"/>
    <property type="match status" value="1"/>
</dbReference>
<keyword evidence="4 8" id="KW-0997">Cell inner membrane</keyword>
<evidence type="ECO:0000256" key="6">
    <source>
        <dbReference type="ARBA" id="ARBA00022989"/>
    </source>
</evidence>
<keyword evidence="13" id="KW-1185">Reference proteome</keyword>
<feature type="transmembrane region" description="Helical" evidence="9">
    <location>
        <begin position="648"/>
        <end position="668"/>
    </location>
</feature>
<feature type="transmembrane region" description="Helical" evidence="9">
    <location>
        <begin position="347"/>
        <end position="372"/>
    </location>
</feature>
<evidence type="ECO:0000259" key="11">
    <source>
        <dbReference type="Pfam" id="PF06808"/>
    </source>
</evidence>
<evidence type="ECO:0000256" key="7">
    <source>
        <dbReference type="ARBA" id="ARBA00023136"/>
    </source>
</evidence>
<evidence type="ECO:0000259" key="10">
    <source>
        <dbReference type="Pfam" id="PF04290"/>
    </source>
</evidence>
<feature type="transmembrane region" description="Helical" evidence="9">
    <location>
        <begin position="57"/>
        <end position="79"/>
    </location>
</feature>
<dbReference type="STRING" id="735517.SAMN05444272_0029"/>
<dbReference type="InterPro" id="IPR004681">
    <property type="entry name" value="TRAP_DctM"/>
</dbReference>
<protein>
    <submittedName>
        <fullName evidence="12">TRAP transporter, DctM subunit</fullName>
    </submittedName>
</protein>
<evidence type="ECO:0000256" key="2">
    <source>
        <dbReference type="ARBA" id="ARBA00022448"/>
    </source>
</evidence>
<dbReference type="NCBIfam" id="TIGR00786">
    <property type="entry name" value="dctM"/>
    <property type="match status" value="1"/>
</dbReference>
<organism evidence="12 13">
    <name type="scientific">Roseibium suaedae</name>
    <dbReference type="NCBI Taxonomy" id="735517"/>
    <lineage>
        <taxon>Bacteria</taxon>
        <taxon>Pseudomonadati</taxon>
        <taxon>Pseudomonadota</taxon>
        <taxon>Alphaproteobacteria</taxon>
        <taxon>Hyphomicrobiales</taxon>
        <taxon>Stappiaceae</taxon>
        <taxon>Roseibium</taxon>
    </lineage>
</organism>
<feature type="transmembrane region" description="Helical" evidence="9">
    <location>
        <begin position="525"/>
        <end position="549"/>
    </location>
</feature>
<keyword evidence="7 9" id="KW-0472">Membrane</keyword>
<keyword evidence="3" id="KW-1003">Cell membrane</keyword>
<dbReference type="PANTHER" id="PTHR33362">
    <property type="entry name" value="SIALIC ACID TRAP TRANSPORTER PERMEASE PROTEIN SIAT-RELATED"/>
    <property type="match status" value="1"/>
</dbReference>
<evidence type="ECO:0000256" key="3">
    <source>
        <dbReference type="ARBA" id="ARBA00022475"/>
    </source>
</evidence>
<comment type="function">
    <text evidence="8">Part of the tripartite ATP-independent periplasmic (TRAP) transport system.</text>
</comment>
<feature type="transmembrane region" description="Helical" evidence="9">
    <location>
        <begin position="128"/>
        <end position="149"/>
    </location>
</feature>